<evidence type="ECO:0000256" key="2">
    <source>
        <dbReference type="ARBA" id="ARBA00011901"/>
    </source>
</evidence>
<evidence type="ECO:0000313" key="7">
    <source>
        <dbReference type="Proteomes" id="UP001310022"/>
    </source>
</evidence>
<dbReference type="InterPro" id="IPR002502">
    <property type="entry name" value="Amidase_domain"/>
</dbReference>
<dbReference type="EMBL" id="BQKE01000007">
    <property type="protein sequence ID" value="GJM64878.1"/>
    <property type="molecule type" value="Genomic_DNA"/>
</dbReference>
<dbReference type="Gene3D" id="2.30.30.40">
    <property type="entry name" value="SH3 Domains"/>
    <property type="match status" value="1"/>
</dbReference>
<evidence type="ECO:0000256" key="4">
    <source>
        <dbReference type="ARBA" id="ARBA00023316"/>
    </source>
</evidence>
<dbReference type="InterPro" id="IPR051206">
    <property type="entry name" value="NAMLAA_amidase_2"/>
</dbReference>
<gene>
    <name evidence="6" type="ORF">PEDI_54300</name>
</gene>
<dbReference type="PANTHER" id="PTHR30417">
    <property type="entry name" value="N-ACETYLMURAMOYL-L-ALANINE AMIDASE AMID"/>
    <property type="match status" value="1"/>
</dbReference>
<keyword evidence="7" id="KW-1185">Reference proteome</keyword>
<dbReference type="CDD" id="cd06583">
    <property type="entry name" value="PGRP"/>
    <property type="match status" value="1"/>
</dbReference>
<dbReference type="GO" id="GO:0071555">
    <property type="term" value="P:cell wall organization"/>
    <property type="evidence" value="ECO:0007669"/>
    <property type="project" value="UniProtKB-KW"/>
</dbReference>
<dbReference type="InterPro" id="IPR003646">
    <property type="entry name" value="SH3-like_bac-type"/>
</dbReference>
<accession>A0AAN4W5A7</accession>
<proteinExistence type="predicted"/>
<dbReference type="EC" id="3.5.1.28" evidence="2"/>
<dbReference type="InterPro" id="IPR036505">
    <property type="entry name" value="Amidase/PGRP_sf"/>
</dbReference>
<dbReference type="RefSeq" id="WP_338239929.1">
    <property type="nucleotide sequence ID" value="NZ_BQKE01000007.1"/>
</dbReference>
<organism evidence="6 7">
    <name type="scientific">Persicobacter diffluens</name>
    <dbReference type="NCBI Taxonomy" id="981"/>
    <lineage>
        <taxon>Bacteria</taxon>
        <taxon>Pseudomonadati</taxon>
        <taxon>Bacteroidota</taxon>
        <taxon>Cytophagia</taxon>
        <taxon>Cytophagales</taxon>
        <taxon>Persicobacteraceae</taxon>
        <taxon>Persicobacter</taxon>
    </lineage>
</organism>
<evidence type="ECO:0000256" key="1">
    <source>
        <dbReference type="ARBA" id="ARBA00001561"/>
    </source>
</evidence>
<dbReference type="Gene3D" id="3.40.80.10">
    <property type="entry name" value="Peptidoglycan recognition protein-like"/>
    <property type="match status" value="1"/>
</dbReference>
<dbReference type="GO" id="GO:0009253">
    <property type="term" value="P:peptidoglycan catabolic process"/>
    <property type="evidence" value="ECO:0007669"/>
    <property type="project" value="InterPro"/>
</dbReference>
<dbReference type="Pfam" id="PF08239">
    <property type="entry name" value="SH3_3"/>
    <property type="match status" value="1"/>
</dbReference>
<feature type="domain" description="N-acetylmuramoyl-L-alanine amidase" evidence="5">
    <location>
        <begin position="21"/>
        <end position="184"/>
    </location>
</feature>
<dbReference type="SMART" id="SM00644">
    <property type="entry name" value="Ami_2"/>
    <property type="match status" value="1"/>
</dbReference>
<dbReference type="GO" id="GO:0009254">
    <property type="term" value="P:peptidoglycan turnover"/>
    <property type="evidence" value="ECO:0007669"/>
    <property type="project" value="TreeGrafter"/>
</dbReference>
<evidence type="ECO:0000259" key="5">
    <source>
        <dbReference type="SMART" id="SM00644"/>
    </source>
</evidence>
<comment type="caution">
    <text evidence="6">The sequence shown here is derived from an EMBL/GenBank/DDBJ whole genome shotgun (WGS) entry which is preliminary data.</text>
</comment>
<protein>
    <recommendedName>
        <fullName evidence="2">N-acetylmuramoyl-L-alanine amidase</fullName>
        <ecNumber evidence="2">3.5.1.28</ecNumber>
    </recommendedName>
</protein>
<dbReference type="Pfam" id="PF01510">
    <property type="entry name" value="Amidase_2"/>
    <property type="match status" value="1"/>
</dbReference>
<evidence type="ECO:0000256" key="3">
    <source>
        <dbReference type="ARBA" id="ARBA00022801"/>
    </source>
</evidence>
<reference evidence="6 7" key="1">
    <citation type="submission" date="2021-12" db="EMBL/GenBank/DDBJ databases">
        <title>Genome sequencing of bacteria with rrn-lacking chromosome and rrn-plasmid.</title>
        <authorList>
            <person name="Anda M."/>
            <person name="Iwasaki W."/>
        </authorList>
    </citation>
    <scope>NUCLEOTIDE SEQUENCE [LARGE SCALE GENOMIC DNA]</scope>
    <source>
        <strain evidence="6 7">NBRC 15940</strain>
    </source>
</reference>
<dbReference type="SUPFAM" id="SSF55846">
    <property type="entry name" value="N-acetylmuramoyl-L-alanine amidase-like"/>
    <property type="match status" value="1"/>
</dbReference>
<keyword evidence="3" id="KW-0378">Hydrolase</keyword>
<dbReference type="AlphaFoldDB" id="A0AAN4W5A7"/>
<comment type="catalytic activity">
    <reaction evidence="1">
        <text>Hydrolyzes the link between N-acetylmuramoyl residues and L-amino acid residues in certain cell-wall glycopeptides.</text>
        <dbReference type="EC" id="3.5.1.28"/>
    </reaction>
</comment>
<dbReference type="GO" id="GO:0008745">
    <property type="term" value="F:N-acetylmuramoyl-L-alanine amidase activity"/>
    <property type="evidence" value="ECO:0007669"/>
    <property type="project" value="UniProtKB-EC"/>
</dbReference>
<dbReference type="Proteomes" id="UP001310022">
    <property type="component" value="Unassembled WGS sequence"/>
</dbReference>
<name>A0AAN4W5A7_9BACT</name>
<evidence type="ECO:0000313" key="6">
    <source>
        <dbReference type="EMBL" id="GJM64878.1"/>
    </source>
</evidence>
<dbReference type="PANTHER" id="PTHR30417:SF1">
    <property type="entry name" value="N-ACETYLMURAMOYL-L-ALANINE AMIDASE AMID"/>
    <property type="match status" value="1"/>
</dbReference>
<sequence length="273" mass="30161">MKIKSHKLFHSDGLQVKFKRSPNQSSAVINPRFLVMHYTAGSSAESSINWLINPKAKASAHIVIGRDGSIVQLVDFNRKAWHAGKSHWRGVNGLNSYSIGIELDNPGLLQGSSGNWKTAWGKPVSDNEVLEQKSSFGKIKGWHTYTELQLEVAAEVSLAIVRHYNIEEVIGHDDISPGRKNDPGAAFPMSTFQNLAAGRSSDESDNIFQTSTALNIRKGPGTEYDKFTEVSPLPKGTNLSVIESHGIWRKVDVIDVINNEMDIVGWVHGRYLS</sequence>
<keyword evidence="4" id="KW-0961">Cell wall biogenesis/degradation</keyword>